<dbReference type="RefSeq" id="WP_066289442.1">
    <property type="nucleotide sequence ID" value="NZ_CP016761.1"/>
</dbReference>
<accession>A0A1B1Z4L6</accession>
<evidence type="ECO:0000256" key="1">
    <source>
        <dbReference type="ARBA" id="ARBA00004236"/>
    </source>
</evidence>
<feature type="signal peptide" evidence="8">
    <location>
        <begin position="1"/>
        <end position="23"/>
    </location>
</feature>
<evidence type="ECO:0000256" key="4">
    <source>
        <dbReference type="ARBA" id="ARBA00022989"/>
    </source>
</evidence>
<keyword evidence="2" id="KW-1003">Cell membrane</keyword>
<reference evidence="9 10" key="1">
    <citation type="submission" date="2016-08" db="EMBL/GenBank/DDBJ databases">
        <title>Complete genome sequence of Fictibacillus arsenicus G25-54, a strain with toxicity to nematodes and a potential arsenic-resistance activity.</title>
        <authorList>
            <person name="Zheng Z."/>
        </authorList>
    </citation>
    <scope>NUCLEOTIDE SEQUENCE [LARGE SCALE GENOMIC DNA]</scope>
    <source>
        <strain evidence="9 10">G25-54</strain>
    </source>
</reference>
<evidence type="ECO:0000256" key="3">
    <source>
        <dbReference type="ARBA" id="ARBA00022692"/>
    </source>
</evidence>
<evidence type="ECO:0000313" key="9">
    <source>
        <dbReference type="EMBL" id="ANX12296.1"/>
    </source>
</evidence>
<evidence type="ECO:0000256" key="2">
    <source>
        <dbReference type="ARBA" id="ARBA00022475"/>
    </source>
</evidence>
<feature type="compositionally biased region" description="Basic and acidic residues" evidence="6">
    <location>
        <begin position="38"/>
        <end position="55"/>
    </location>
</feature>
<dbReference type="AlphaFoldDB" id="A0A1B1Z4L6"/>
<dbReference type="Pfam" id="PF04347">
    <property type="entry name" value="FliO"/>
    <property type="match status" value="1"/>
</dbReference>
<evidence type="ECO:0008006" key="11">
    <source>
        <dbReference type="Google" id="ProtNLM"/>
    </source>
</evidence>
<keyword evidence="5 7" id="KW-0472">Membrane</keyword>
<evidence type="ECO:0000256" key="5">
    <source>
        <dbReference type="ARBA" id="ARBA00023136"/>
    </source>
</evidence>
<evidence type="ECO:0000256" key="6">
    <source>
        <dbReference type="SAM" id="MobiDB-lite"/>
    </source>
</evidence>
<name>A0A1B1Z4L6_9BACL</name>
<evidence type="ECO:0000313" key="10">
    <source>
        <dbReference type="Proteomes" id="UP000077412"/>
    </source>
</evidence>
<keyword evidence="3 7" id="KW-0812">Transmembrane</keyword>
<feature type="region of interest" description="Disordered" evidence="6">
    <location>
        <begin position="30"/>
        <end position="55"/>
    </location>
</feature>
<dbReference type="GO" id="GO:0044781">
    <property type="term" value="P:bacterial-type flagellum organization"/>
    <property type="evidence" value="ECO:0007669"/>
    <property type="project" value="InterPro"/>
</dbReference>
<evidence type="ECO:0000256" key="8">
    <source>
        <dbReference type="SAM" id="SignalP"/>
    </source>
</evidence>
<keyword evidence="10" id="KW-1185">Reference proteome</keyword>
<protein>
    <recommendedName>
        <fullName evidence="11">Flagellar protein</fullName>
    </recommendedName>
</protein>
<sequence length="217" mass="24296">MSKWIICLFAAVCLSFVPHSVQAEGSSQGKSVWDTVNDSEKNDNKGQSKSSESKEPAENESTFFMLVKLIFMLGIVLAILFFVLRFIQKKSVSFQDGKNLQSLGGIGVGQNRSVQLIKTGNSVLVVGVGDTVTLLKEITNEDEVKMMLEQRPAQQVSSVANQLKSRWLYREESSQKADEVSKDQTVNFKNLLASLTNERKEQRKEIQKALEEGKHHE</sequence>
<dbReference type="STRING" id="255247.ABE41_009765"/>
<feature type="transmembrane region" description="Helical" evidence="7">
    <location>
        <begin position="63"/>
        <end position="84"/>
    </location>
</feature>
<keyword evidence="8" id="KW-0732">Signal</keyword>
<feature type="chain" id="PRO_5008533262" description="Flagellar protein" evidence="8">
    <location>
        <begin position="24"/>
        <end position="217"/>
    </location>
</feature>
<comment type="subcellular location">
    <subcellularLocation>
        <location evidence="1">Cell membrane</location>
    </subcellularLocation>
</comment>
<dbReference type="KEGG" id="far:ABE41_009765"/>
<dbReference type="InterPro" id="IPR022781">
    <property type="entry name" value="Flagellar_biosynth_FliO"/>
</dbReference>
<evidence type="ECO:0000256" key="7">
    <source>
        <dbReference type="SAM" id="Phobius"/>
    </source>
</evidence>
<dbReference type="OrthoDB" id="2376965at2"/>
<keyword evidence="4 7" id="KW-1133">Transmembrane helix</keyword>
<dbReference type="Proteomes" id="UP000077412">
    <property type="component" value="Chromosome"/>
</dbReference>
<proteinExistence type="predicted"/>
<dbReference type="GO" id="GO:0016020">
    <property type="term" value="C:membrane"/>
    <property type="evidence" value="ECO:0007669"/>
    <property type="project" value="InterPro"/>
</dbReference>
<dbReference type="EMBL" id="CP016761">
    <property type="protein sequence ID" value="ANX12296.1"/>
    <property type="molecule type" value="Genomic_DNA"/>
</dbReference>
<organism evidence="9 10">
    <name type="scientific">Fictibacillus arsenicus</name>
    <dbReference type="NCBI Taxonomy" id="255247"/>
    <lineage>
        <taxon>Bacteria</taxon>
        <taxon>Bacillati</taxon>
        <taxon>Bacillota</taxon>
        <taxon>Bacilli</taxon>
        <taxon>Bacillales</taxon>
        <taxon>Fictibacillaceae</taxon>
        <taxon>Fictibacillus</taxon>
    </lineage>
</organism>
<gene>
    <name evidence="9" type="ORF">ABE41_009765</name>
</gene>